<keyword evidence="6" id="KW-1185">Reference proteome</keyword>
<dbReference type="Pfam" id="PF12257">
    <property type="entry name" value="IML1"/>
    <property type="match status" value="1"/>
</dbReference>
<dbReference type="PANTHER" id="PTHR13179">
    <property type="entry name" value="DEP DOMAIN CONTAINING PROTEIN 5"/>
    <property type="match status" value="1"/>
</dbReference>
<dbReference type="GO" id="GO:1904262">
    <property type="term" value="P:negative regulation of TORC1 signaling"/>
    <property type="evidence" value="ECO:0007669"/>
    <property type="project" value="TreeGrafter"/>
</dbReference>
<evidence type="ECO:0008006" key="7">
    <source>
        <dbReference type="Google" id="ProtNLM"/>
    </source>
</evidence>
<dbReference type="EMBL" id="CAJNOQ010000537">
    <property type="protein sequence ID" value="CAF0812545.1"/>
    <property type="molecule type" value="Genomic_DNA"/>
</dbReference>
<evidence type="ECO:0000313" key="5">
    <source>
        <dbReference type="EMBL" id="CAF3598307.1"/>
    </source>
</evidence>
<evidence type="ECO:0000259" key="3">
    <source>
        <dbReference type="Pfam" id="PF19418"/>
    </source>
</evidence>
<evidence type="ECO:0000256" key="1">
    <source>
        <dbReference type="SAM" id="MobiDB-lite"/>
    </source>
</evidence>
<dbReference type="GO" id="GO:0005096">
    <property type="term" value="F:GTPase activator activity"/>
    <property type="evidence" value="ECO:0007669"/>
    <property type="project" value="InterPro"/>
</dbReference>
<feature type="domain" description="DEPDC5 C-terminal" evidence="3">
    <location>
        <begin position="1141"/>
        <end position="1369"/>
    </location>
</feature>
<evidence type="ECO:0000313" key="6">
    <source>
        <dbReference type="Proteomes" id="UP000663829"/>
    </source>
</evidence>
<dbReference type="InterPro" id="IPR048255">
    <property type="entry name" value="IML1_N"/>
</dbReference>
<dbReference type="Proteomes" id="UP000681722">
    <property type="component" value="Unassembled WGS sequence"/>
</dbReference>
<comment type="caution">
    <text evidence="4">The sequence shown here is derived from an EMBL/GenBank/DDBJ whole genome shotgun (WGS) entry which is preliminary data.</text>
</comment>
<dbReference type="PANTHER" id="PTHR13179:SF8">
    <property type="entry name" value="GATOR COMPLEX PROTEIN DEPDC5"/>
    <property type="match status" value="1"/>
</dbReference>
<dbReference type="GO" id="GO:1990130">
    <property type="term" value="C:GATOR1 complex"/>
    <property type="evidence" value="ECO:0007669"/>
    <property type="project" value="TreeGrafter"/>
</dbReference>
<evidence type="ECO:0000259" key="2">
    <source>
        <dbReference type="Pfam" id="PF12257"/>
    </source>
</evidence>
<gene>
    <name evidence="4" type="ORF">GPM918_LOCUS4110</name>
    <name evidence="5" type="ORF">SRO942_LOCUS4110</name>
</gene>
<dbReference type="GO" id="GO:0034198">
    <property type="term" value="P:cellular response to amino acid starvation"/>
    <property type="evidence" value="ECO:0007669"/>
    <property type="project" value="TreeGrafter"/>
</dbReference>
<dbReference type="Pfam" id="PF19418">
    <property type="entry name" value="DEPDC5_CTD"/>
    <property type="match status" value="1"/>
</dbReference>
<dbReference type="Proteomes" id="UP000663829">
    <property type="component" value="Unassembled WGS sequence"/>
</dbReference>
<feature type="region of interest" description="Disordered" evidence="1">
    <location>
        <begin position="1"/>
        <end position="30"/>
    </location>
</feature>
<organism evidence="4 6">
    <name type="scientific">Didymodactylos carnosus</name>
    <dbReference type="NCBI Taxonomy" id="1234261"/>
    <lineage>
        <taxon>Eukaryota</taxon>
        <taxon>Metazoa</taxon>
        <taxon>Spiralia</taxon>
        <taxon>Gnathifera</taxon>
        <taxon>Rotifera</taxon>
        <taxon>Eurotatoria</taxon>
        <taxon>Bdelloidea</taxon>
        <taxon>Philodinida</taxon>
        <taxon>Philodinidae</taxon>
        <taxon>Didymodactylos</taxon>
    </lineage>
</organism>
<accession>A0A813TDY5</accession>
<feature type="domain" description="Vacuolar membrane-associated protein Iml1 N-terminal" evidence="2">
    <location>
        <begin position="102"/>
        <end position="356"/>
    </location>
</feature>
<dbReference type="GO" id="GO:0005765">
    <property type="term" value="C:lysosomal membrane"/>
    <property type="evidence" value="ECO:0007669"/>
    <property type="project" value="TreeGrafter"/>
</dbReference>
<feature type="compositionally biased region" description="Polar residues" evidence="1">
    <location>
        <begin position="8"/>
        <end position="25"/>
    </location>
</feature>
<evidence type="ECO:0000313" key="4">
    <source>
        <dbReference type="EMBL" id="CAF0812545.1"/>
    </source>
</evidence>
<proteinExistence type="predicted"/>
<name>A0A813TDY5_9BILA</name>
<dbReference type="OrthoDB" id="39497at2759"/>
<reference evidence="4" key="1">
    <citation type="submission" date="2021-02" db="EMBL/GenBank/DDBJ databases">
        <authorList>
            <person name="Nowell W R."/>
        </authorList>
    </citation>
    <scope>NUCLEOTIDE SEQUENCE</scope>
</reference>
<sequence length="1392" mass="161293">MVHVRVHGTSSPKQQIVNTNEVPDNSSKDPPVIDEIKLPCKVNISSRPSHSWSNDVILTVSKTNLVKGDLFVLDLNEDGTKKIVLQVEEVKDPPARLPGIASMILASVYGLWVKDAPYRVSSGYVTADTRFVFRSLSACCTLFLQMSKEMWDFDPNGDTYYEKAVDGFLFDLFTRWKQLSCQHDVTMTLFSRVYYNVTDIEAFPKQMRSCIAQDYHGRFYEDFYRVIYQNERYDDWLPRLIKIKQVIVDYKDYVLNYHRKRLKNDKVPEATISCAAEGNFLETLNLSSSVFERHYIDRSFDRLGQMSLVITPGGGVFEVDRELANTTKQRVLDNGIGSDLVCLGEQPLFAVPLFKFFKQGLNVAADYQIPHWMNLSYYHSSTAPSCFKRYTPRILFDVSRIQNDQLKPDDSNSSIEDSFIKVPRLSVEQYDDQVFRTQPRGASKSLYVDKYDSSRTTDIKKRHVTMDYVPCLAPCEDDENQTGGGIAIQHNDYHNPWIGNDSEREFRFMINGSVKDDLALTFHQPSSISHIYNSSYTQTIISRPMAQSAETFFIEGYRARLHLRPKALHNPFSPADIRIPMTNTRRRWAHTFPIGPNKLPWHFHHLRPNDHARRKSPVNLFEHAHKVVPGTTKMIKHLLPKYQHSKMGSDLNNISRPRRVVQSPVRTIENTPYSNDNGNDQIIQPTRKTDLTIDKDSKITRGHKLTGSIATKSSRTRIEEQQKQQETILWGPTGAEPWSAAMITSIDWRSLTMPACLPGTCDYIPSMEEINREYSQNLYTLIYTLSPKRRLGPNDTTTDGLKDTTWRLRKVILDELVDQRLSQGFQMVSVMPEIFKGKMEDSITQSGYKRLGLDFFLSMGRIYHTISLVTSENSTEDTVEIYVQQHKPQHPNLAKCMEYKYRFQAPDSSLYDSAIFELKPENLEQYPWNSVDNVVCTHGTGDNQLLETMKYWRTRLVVMPASRDYTPKMVESGVIKCDSRPELTPEQFYQYIEHFTRFLLMLNKLKYVSPERVYRTLFTKGIIRHCTGQEKYYRFGFFLYYIVTDKTKDFHLEANDYAEVEYFKVHEYIPSMDFEGFADRKLMRLLPKIIMNDNKTKSTTQTNYSSDQQFDRVIQSYNLISTSLSSRILPPSISSDLPNLRRNCNVDVDPLNKSDRTEWATAQYHSYYNPHCLFELEIRWLVATACILSDLIGSWAVRTQTGIGEAQVAFHLVPVPCDPFAEFDPLRGPIYIRLNVECLKERLSDLTENDQIVKMSIFQELILKRYGFILNACVCNSDDSIYYVHISGGMLVYIISDVYNVHKIPSRLVSTAETVPTARSDKKVKMDIGFCWCWNFCLGRRWRTINTGDERYQDKMLADFRSFCRNDDNRMVLFWDEAYEKATKIKAFNRDL</sequence>
<dbReference type="GO" id="GO:0010508">
    <property type="term" value="P:positive regulation of autophagy"/>
    <property type="evidence" value="ECO:0007669"/>
    <property type="project" value="TreeGrafter"/>
</dbReference>
<dbReference type="InterPro" id="IPR045838">
    <property type="entry name" value="DEPDC5_CTD"/>
</dbReference>
<dbReference type="EMBL" id="CAJOBC010000537">
    <property type="protein sequence ID" value="CAF3598307.1"/>
    <property type="molecule type" value="Genomic_DNA"/>
</dbReference>
<protein>
    <recommendedName>
        <fullName evidence="7">DEP domain-containing protein</fullName>
    </recommendedName>
</protein>
<dbReference type="InterPro" id="IPR027244">
    <property type="entry name" value="IML1"/>
</dbReference>